<evidence type="ECO:0000256" key="2">
    <source>
        <dbReference type="ARBA" id="ARBA00022737"/>
    </source>
</evidence>
<dbReference type="GO" id="GO:0008270">
    <property type="term" value="F:zinc ion binding"/>
    <property type="evidence" value="ECO:0007669"/>
    <property type="project" value="UniProtKB-KW"/>
</dbReference>
<name>A0AAU9JF79_9CILI</name>
<dbReference type="EMBL" id="CAJZBQ010000032">
    <property type="protein sequence ID" value="CAG9322739.1"/>
    <property type="molecule type" value="Genomic_DNA"/>
</dbReference>
<dbReference type="Pfam" id="PF12874">
    <property type="entry name" value="zf-met"/>
    <property type="match status" value="1"/>
</dbReference>
<dbReference type="PROSITE" id="PS00028">
    <property type="entry name" value="ZINC_FINGER_C2H2_1"/>
    <property type="match status" value="3"/>
</dbReference>
<dbReference type="PANTHER" id="PTHR24379:SF121">
    <property type="entry name" value="C2H2-TYPE DOMAIN-CONTAINING PROTEIN"/>
    <property type="match status" value="1"/>
</dbReference>
<dbReference type="PROSITE" id="PS50157">
    <property type="entry name" value="ZINC_FINGER_C2H2_2"/>
    <property type="match status" value="1"/>
</dbReference>
<evidence type="ECO:0000256" key="4">
    <source>
        <dbReference type="ARBA" id="ARBA00022833"/>
    </source>
</evidence>
<sequence length="186" mass="21235">MKLESVMHADFTEKSSVDTLTDNHDLSIVINTLEVNCFRCKLCQKIFSEATALRKHLLEEMELDNEGIGFLNLELGLDLSDDIETHIQKSTANNAKNSIVCPICSKICKSKKGLEQHKGKTHIHKRKRCVCKICDKKYENKYALRFHIIQVHEKATRVVCEICGSVIYNKYMLAAHIESVHSKTMV</sequence>
<feature type="domain" description="C2H2-type" evidence="6">
    <location>
        <begin position="38"/>
        <end position="56"/>
    </location>
</feature>
<protein>
    <recommendedName>
        <fullName evidence="6">C2H2-type domain-containing protein</fullName>
    </recommendedName>
</protein>
<dbReference type="Gene3D" id="3.30.160.60">
    <property type="entry name" value="Classic Zinc Finger"/>
    <property type="match status" value="1"/>
</dbReference>
<evidence type="ECO:0000256" key="3">
    <source>
        <dbReference type="ARBA" id="ARBA00022771"/>
    </source>
</evidence>
<evidence type="ECO:0000256" key="5">
    <source>
        <dbReference type="PROSITE-ProRule" id="PRU00042"/>
    </source>
</evidence>
<keyword evidence="4" id="KW-0862">Zinc</keyword>
<reference evidence="7" key="1">
    <citation type="submission" date="2021-09" db="EMBL/GenBank/DDBJ databases">
        <authorList>
            <consortium name="AG Swart"/>
            <person name="Singh M."/>
            <person name="Singh A."/>
            <person name="Seah K."/>
            <person name="Emmerich C."/>
        </authorList>
    </citation>
    <scope>NUCLEOTIDE SEQUENCE</scope>
    <source>
        <strain evidence="7">ATCC30299</strain>
    </source>
</reference>
<evidence type="ECO:0000259" key="6">
    <source>
        <dbReference type="PROSITE" id="PS50157"/>
    </source>
</evidence>
<proteinExistence type="predicted"/>
<evidence type="ECO:0000256" key="1">
    <source>
        <dbReference type="ARBA" id="ARBA00022723"/>
    </source>
</evidence>
<evidence type="ECO:0000313" key="7">
    <source>
        <dbReference type="EMBL" id="CAG9322739.1"/>
    </source>
</evidence>
<dbReference type="SUPFAM" id="SSF57667">
    <property type="entry name" value="beta-beta-alpha zinc fingers"/>
    <property type="match status" value="1"/>
</dbReference>
<dbReference type="Proteomes" id="UP001162131">
    <property type="component" value="Unassembled WGS sequence"/>
</dbReference>
<comment type="caution">
    <text evidence="7">The sequence shown here is derived from an EMBL/GenBank/DDBJ whole genome shotgun (WGS) entry which is preliminary data.</text>
</comment>
<dbReference type="SMART" id="SM00355">
    <property type="entry name" value="ZnF_C2H2"/>
    <property type="match status" value="4"/>
</dbReference>
<dbReference type="InterPro" id="IPR036236">
    <property type="entry name" value="Znf_C2H2_sf"/>
</dbReference>
<keyword evidence="8" id="KW-1185">Reference proteome</keyword>
<evidence type="ECO:0000313" key="8">
    <source>
        <dbReference type="Proteomes" id="UP001162131"/>
    </source>
</evidence>
<accession>A0AAU9JF79</accession>
<dbReference type="PANTHER" id="PTHR24379">
    <property type="entry name" value="KRAB AND ZINC FINGER DOMAIN-CONTAINING"/>
    <property type="match status" value="1"/>
</dbReference>
<dbReference type="Pfam" id="PF00096">
    <property type="entry name" value="zf-C2H2"/>
    <property type="match status" value="1"/>
</dbReference>
<gene>
    <name evidence="7" type="ORF">BSTOLATCC_MIC31855</name>
</gene>
<keyword evidence="1" id="KW-0479">Metal-binding</keyword>
<keyword evidence="3 5" id="KW-0863">Zinc-finger</keyword>
<dbReference type="AlphaFoldDB" id="A0AAU9JF79"/>
<keyword evidence="2" id="KW-0677">Repeat</keyword>
<dbReference type="InterPro" id="IPR013087">
    <property type="entry name" value="Znf_C2H2_type"/>
</dbReference>
<organism evidence="7 8">
    <name type="scientific">Blepharisma stoltei</name>
    <dbReference type="NCBI Taxonomy" id="1481888"/>
    <lineage>
        <taxon>Eukaryota</taxon>
        <taxon>Sar</taxon>
        <taxon>Alveolata</taxon>
        <taxon>Ciliophora</taxon>
        <taxon>Postciliodesmatophora</taxon>
        <taxon>Heterotrichea</taxon>
        <taxon>Heterotrichida</taxon>
        <taxon>Blepharismidae</taxon>
        <taxon>Blepharisma</taxon>
    </lineage>
</organism>